<name>A0ACC2KUC9_PERAE</name>
<protein>
    <submittedName>
        <fullName evidence="1">Uncharacterized protein</fullName>
    </submittedName>
</protein>
<proteinExistence type="predicted"/>
<dbReference type="Proteomes" id="UP001234297">
    <property type="component" value="Chromosome 11"/>
</dbReference>
<dbReference type="EMBL" id="CM056819">
    <property type="protein sequence ID" value="KAJ8624605.1"/>
    <property type="molecule type" value="Genomic_DNA"/>
</dbReference>
<organism evidence="1 2">
    <name type="scientific">Persea americana</name>
    <name type="common">Avocado</name>
    <dbReference type="NCBI Taxonomy" id="3435"/>
    <lineage>
        <taxon>Eukaryota</taxon>
        <taxon>Viridiplantae</taxon>
        <taxon>Streptophyta</taxon>
        <taxon>Embryophyta</taxon>
        <taxon>Tracheophyta</taxon>
        <taxon>Spermatophyta</taxon>
        <taxon>Magnoliopsida</taxon>
        <taxon>Magnoliidae</taxon>
        <taxon>Laurales</taxon>
        <taxon>Lauraceae</taxon>
        <taxon>Persea</taxon>
    </lineage>
</organism>
<accession>A0ACC2KUC9</accession>
<evidence type="ECO:0000313" key="2">
    <source>
        <dbReference type="Proteomes" id="UP001234297"/>
    </source>
</evidence>
<sequence length="489" mass="53897">MAFSCHFPSVSHQSLTKLFYPFSSSYPPLPVETVFLRIPSFNRFTSLKLGRRRFSHAATASISSSPTRENQEEAETASLGAITRHDFPILHQEVNGSRLVYLDNAATSQKPTAVLKALHHYYETYNSNVHRGIHFLSAKATDEYELARKKVAAFINASESREIVFTRNATEAINLVAYSWGVSNLKSGDEILLTIAEHHSAIVPWQLIAQKTGAILKFVSLTEEEIPDIEQLKGLLSKKTKLVVAHHISNALGSILPIREIAVWSHDVGAKVLVDACQSVPHMVVDVQHLDVDFLVASSHKMCGPTGVGILYGRSNILSAMPPFLGGGEMISDVFLDHSTYAEPPSRFEAGTPAIGEAIGLGAAIDYLSCIGMQKIHDYEMELATYLYHSLSSIPSVRIYGPVPSNTVQRASLCAFNVENIHPTDIATFLDQQHGVAIRSGHHCAQPLHRYLGINSSARASLHFYNTKDDIDTFIQALRDAINFFTSFL</sequence>
<keyword evidence="2" id="KW-1185">Reference proteome</keyword>
<gene>
    <name evidence="1" type="ORF">MRB53_033135</name>
</gene>
<comment type="caution">
    <text evidence="1">The sequence shown here is derived from an EMBL/GenBank/DDBJ whole genome shotgun (WGS) entry which is preliminary data.</text>
</comment>
<evidence type="ECO:0000313" key="1">
    <source>
        <dbReference type="EMBL" id="KAJ8624605.1"/>
    </source>
</evidence>
<reference evidence="1 2" key="1">
    <citation type="journal article" date="2022" name="Hortic Res">
        <title>A haplotype resolved chromosomal level avocado genome allows analysis of novel avocado genes.</title>
        <authorList>
            <person name="Nath O."/>
            <person name="Fletcher S.J."/>
            <person name="Hayward A."/>
            <person name="Shaw L.M."/>
            <person name="Masouleh A.K."/>
            <person name="Furtado A."/>
            <person name="Henry R.J."/>
            <person name="Mitter N."/>
        </authorList>
    </citation>
    <scope>NUCLEOTIDE SEQUENCE [LARGE SCALE GENOMIC DNA]</scope>
    <source>
        <strain evidence="2">cv. Hass</strain>
    </source>
</reference>